<dbReference type="PANTHER" id="PTHR35089">
    <property type="entry name" value="CHAPERONE PROTEIN SKP"/>
    <property type="match status" value="1"/>
</dbReference>
<evidence type="ECO:0000256" key="2">
    <source>
        <dbReference type="PIRNR" id="PIRNR002094"/>
    </source>
</evidence>
<feature type="chain" id="PRO_5011689871" evidence="3">
    <location>
        <begin position="21"/>
        <end position="165"/>
    </location>
</feature>
<evidence type="ECO:0000256" key="1">
    <source>
        <dbReference type="ARBA" id="ARBA00022729"/>
    </source>
</evidence>
<evidence type="ECO:0000256" key="3">
    <source>
        <dbReference type="SAM" id="SignalP"/>
    </source>
</evidence>
<evidence type="ECO:0000313" key="5">
    <source>
        <dbReference type="Proteomes" id="UP000199527"/>
    </source>
</evidence>
<gene>
    <name evidence="4" type="ORF">SAMN04488540_10295</name>
</gene>
<keyword evidence="5" id="KW-1185">Reference proteome</keyword>
<dbReference type="GO" id="GO:0005829">
    <property type="term" value="C:cytosol"/>
    <property type="evidence" value="ECO:0007669"/>
    <property type="project" value="TreeGrafter"/>
</dbReference>
<dbReference type="InterPro" id="IPR005632">
    <property type="entry name" value="Chaperone_Skp"/>
</dbReference>
<accession>A0A1G8LLK1</accession>
<dbReference type="GO" id="GO:0050821">
    <property type="term" value="P:protein stabilization"/>
    <property type="evidence" value="ECO:0007669"/>
    <property type="project" value="TreeGrafter"/>
</dbReference>
<dbReference type="PIRSF" id="PIRSF002094">
    <property type="entry name" value="OMP26_Skp"/>
    <property type="match status" value="1"/>
</dbReference>
<feature type="signal peptide" evidence="3">
    <location>
        <begin position="1"/>
        <end position="20"/>
    </location>
</feature>
<reference evidence="5" key="1">
    <citation type="submission" date="2016-10" db="EMBL/GenBank/DDBJ databases">
        <authorList>
            <person name="Varghese N."/>
            <person name="Submissions S."/>
        </authorList>
    </citation>
    <scope>NUCLEOTIDE SEQUENCE [LARGE SCALE GENOMIC DNA]</scope>
    <source>
        <strain evidence="5">DSM 23317</strain>
    </source>
</reference>
<dbReference type="Pfam" id="PF03938">
    <property type="entry name" value="OmpH"/>
    <property type="match status" value="1"/>
</dbReference>
<dbReference type="Proteomes" id="UP000199527">
    <property type="component" value="Unassembled WGS sequence"/>
</dbReference>
<protein>
    <submittedName>
        <fullName evidence="4">Periplasmic chaperone for outer membrane proteins Skp</fullName>
    </submittedName>
</protein>
<name>A0A1G8LLK1_9GAMM</name>
<dbReference type="GO" id="GO:0051082">
    <property type="term" value="F:unfolded protein binding"/>
    <property type="evidence" value="ECO:0007669"/>
    <property type="project" value="InterPro"/>
</dbReference>
<evidence type="ECO:0000313" key="4">
    <source>
        <dbReference type="EMBL" id="SDI56347.1"/>
    </source>
</evidence>
<dbReference type="InterPro" id="IPR024930">
    <property type="entry name" value="Skp_dom_sf"/>
</dbReference>
<sequence>MKKLMTVALMMAVMAPSAWAEKIGVLDMRAIMAQLPQAEAMMQGLQNEFSERVAAVRKIETELKTLAEKQQKDALIMTNEQKTELSRQLESLNADYQLKGKALQEDMKKRQNEEQQKLLMKVQTAINSVAEAEKFDIILQRGAAVYVNDAADISAKVVEAVGKGN</sequence>
<dbReference type="SUPFAM" id="SSF111384">
    <property type="entry name" value="OmpH-like"/>
    <property type="match status" value="1"/>
</dbReference>
<dbReference type="PANTHER" id="PTHR35089:SF1">
    <property type="entry name" value="CHAPERONE PROTEIN SKP"/>
    <property type="match status" value="1"/>
</dbReference>
<dbReference type="SMART" id="SM00935">
    <property type="entry name" value="OmpH"/>
    <property type="match status" value="1"/>
</dbReference>
<dbReference type="EMBL" id="FNEM01000002">
    <property type="protein sequence ID" value="SDI56347.1"/>
    <property type="molecule type" value="Genomic_DNA"/>
</dbReference>
<keyword evidence="1 3" id="KW-0732">Signal</keyword>
<dbReference type="AlphaFoldDB" id="A0A1G8LLK1"/>
<proteinExistence type="inferred from homology"/>
<comment type="similarity">
    <text evidence="2">Belongs to the skp family.</text>
</comment>
<organism evidence="4 5">
    <name type="scientific">Ferrimonas sediminum</name>
    <dbReference type="NCBI Taxonomy" id="718193"/>
    <lineage>
        <taxon>Bacteria</taxon>
        <taxon>Pseudomonadati</taxon>
        <taxon>Pseudomonadota</taxon>
        <taxon>Gammaproteobacteria</taxon>
        <taxon>Alteromonadales</taxon>
        <taxon>Ferrimonadaceae</taxon>
        <taxon>Ferrimonas</taxon>
    </lineage>
</organism>
<dbReference type="Gene3D" id="3.30.910.20">
    <property type="entry name" value="Skp domain"/>
    <property type="match status" value="1"/>
</dbReference>